<sequence>ILLHGPPGCGKTKLAKAVAGEAQAAYLSVGPSDILSKYVGESEASVRGLFLEGDKCAVIFFDEIDALGRSRVDEDVQTPTRSSSSAGKQGNAVKPRQPKPRVIVVAATNRPEDCDPALLRRFACRVLVGLPSRKDRKKIIKRLLSDVKNDLTPSQLDELALATEGWSGSDLESMTREAVMAPVRETLCAAAIQKRKASKAVKRSGAGS</sequence>
<accession>B5YLQ4</accession>
<dbReference type="InterPro" id="IPR003959">
    <property type="entry name" value="ATPase_AAA_core"/>
</dbReference>
<dbReference type="GO" id="GO:0016887">
    <property type="term" value="F:ATP hydrolysis activity"/>
    <property type="evidence" value="ECO:0007669"/>
    <property type="project" value="InterPro"/>
</dbReference>
<gene>
    <name evidence="3" type="ORF">THAPS_16503</name>
</gene>
<dbReference type="InterPro" id="IPR003593">
    <property type="entry name" value="AAA+_ATPase"/>
</dbReference>
<dbReference type="InterPro" id="IPR050304">
    <property type="entry name" value="MT-severing_AAA_ATPase"/>
</dbReference>
<evidence type="ECO:0000313" key="4">
    <source>
        <dbReference type="Proteomes" id="UP000001449"/>
    </source>
</evidence>
<protein>
    <recommendedName>
        <fullName evidence="2">AAA+ ATPase domain-containing protein</fullName>
    </recommendedName>
</protein>
<evidence type="ECO:0000256" key="1">
    <source>
        <dbReference type="SAM" id="MobiDB-lite"/>
    </source>
</evidence>
<name>B5YLQ4_THAPS</name>
<dbReference type="InterPro" id="IPR041569">
    <property type="entry name" value="AAA_lid_3"/>
</dbReference>
<feature type="domain" description="AAA+ ATPase" evidence="2">
    <location>
        <begin position="1"/>
        <end position="132"/>
    </location>
</feature>
<dbReference type="PANTHER" id="PTHR23074">
    <property type="entry name" value="AAA DOMAIN-CONTAINING"/>
    <property type="match status" value="1"/>
</dbReference>
<dbReference type="Pfam" id="PF00004">
    <property type="entry name" value="AAA"/>
    <property type="match status" value="1"/>
</dbReference>
<feature type="non-terminal residue" evidence="3">
    <location>
        <position position="1"/>
    </location>
</feature>
<feature type="compositionally biased region" description="Polar residues" evidence="1">
    <location>
        <begin position="77"/>
        <end position="88"/>
    </location>
</feature>
<proteinExistence type="predicted"/>
<evidence type="ECO:0000259" key="2">
    <source>
        <dbReference type="SMART" id="SM00382"/>
    </source>
</evidence>
<dbReference type="GeneID" id="7444257"/>
<dbReference type="Gene3D" id="3.40.50.300">
    <property type="entry name" value="P-loop containing nucleotide triphosphate hydrolases"/>
    <property type="match status" value="1"/>
</dbReference>
<reference evidence="3 4" key="1">
    <citation type="journal article" date="2004" name="Science">
        <title>The genome of the diatom Thalassiosira pseudonana: ecology, evolution, and metabolism.</title>
        <authorList>
            <person name="Armbrust E.V."/>
            <person name="Berges J.A."/>
            <person name="Bowler C."/>
            <person name="Green B.R."/>
            <person name="Martinez D."/>
            <person name="Putnam N.H."/>
            <person name="Zhou S."/>
            <person name="Allen A.E."/>
            <person name="Apt K.E."/>
            <person name="Bechner M."/>
            <person name="Brzezinski M.A."/>
            <person name="Chaal B.K."/>
            <person name="Chiovitti A."/>
            <person name="Davis A.K."/>
            <person name="Demarest M.S."/>
            <person name="Detter J.C."/>
            <person name="Glavina T."/>
            <person name="Goodstein D."/>
            <person name="Hadi M.Z."/>
            <person name="Hellsten U."/>
            <person name="Hildebrand M."/>
            <person name="Jenkins B.D."/>
            <person name="Jurka J."/>
            <person name="Kapitonov V.V."/>
            <person name="Kroger N."/>
            <person name="Lau W.W."/>
            <person name="Lane T.W."/>
            <person name="Larimer F.W."/>
            <person name="Lippmeier J.C."/>
            <person name="Lucas S."/>
            <person name="Medina M."/>
            <person name="Montsant A."/>
            <person name="Obornik M."/>
            <person name="Parker M.S."/>
            <person name="Palenik B."/>
            <person name="Pazour G.J."/>
            <person name="Richardson P.M."/>
            <person name="Rynearson T.A."/>
            <person name="Saito M.A."/>
            <person name="Schwartz D.C."/>
            <person name="Thamatrakoln K."/>
            <person name="Valentin K."/>
            <person name="Vardi A."/>
            <person name="Wilkerson F.P."/>
            <person name="Rokhsar D.S."/>
        </authorList>
    </citation>
    <scope>NUCLEOTIDE SEQUENCE [LARGE SCALE GENOMIC DNA]</scope>
    <source>
        <strain evidence="3 4">CCMP1335</strain>
    </source>
</reference>
<feature type="region of interest" description="Disordered" evidence="1">
    <location>
        <begin position="72"/>
        <end position="99"/>
    </location>
</feature>
<dbReference type="InParanoid" id="B5YLQ4"/>
<dbReference type="PaxDb" id="35128-Thaps16503"/>
<dbReference type="PANTHER" id="PTHR23074:SF83">
    <property type="entry name" value="VACUOLAR PROTEIN SORTING-ASSOCIATED PROTEIN 4A"/>
    <property type="match status" value="1"/>
</dbReference>
<dbReference type="Proteomes" id="UP000001449">
    <property type="component" value="Chromosome 18"/>
</dbReference>
<dbReference type="SUPFAM" id="SSF52540">
    <property type="entry name" value="P-loop containing nucleoside triphosphate hydrolases"/>
    <property type="match status" value="1"/>
</dbReference>
<dbReference type="HOGENOM" id="CLU_000688_21_3_1"/>
<reference evidence="3 4" key="2">
    <citation type="journal article" date="2008" name="Nature">
        <title>The Phaeodactylum genome reveals the evolutionary history of diatom genomes.</title>
        <authorList>
            <person name="Bowler C."/>
            <person name="Allen A.E."/>
            <person name="Badger J.H."/>
            <person name="Grimwood J."/>
            <person name="Jabbari K."/>
            <person name="Kuo A."/>
            <person name="Maheswari U."/>
            <person name="Martens C."/>
            <person name="Maumus F."/>
            <person name="Otillar R.P."/>
            <person name="Rayko E."/>
            <person name="Salamov A."/>
            <person name="Vandepoele K."/>
            <person name="Beszteri B."/>
            <person name="Gruber A."/>
            <person name="Heijde M."/>
            <person name="Katinka M."/>
            <person name="Mock T."/>
            <person name="Valentin K."/>
            <person name="Verret F."/>
            <person name="Berges J.A."/>
            <person name="Brownlee C."/>
            <person name="Cadoret J.P."/>
            <person name="Chiovitti A."/>
            <person name="Choi C.J."/>
            <person name="Coesel S."/>
            <person name="De Martino A."/>
            <person name="Detter J.C."/>
            <person name="Durkin C."/>
            <person name="Falciatore A."/>
            <person name="Fournet J."/>
            <person name="Haruta M."/>
            <person name="Huysman M.J."/>
            <person name="Jenkins B.D."/>
            <person name="Jiroutova K."/>
            <person name="Jorgensen R.E."/>
            <person name="Joubert Y."/>
            <person name="Kaplan A."/>
            <person name="Kroger N."/>
            <person name="Kroth P.G."/>
            <person name="La Roche J."/>
            <person name="Lindquist E."/>
            <person name="Lommer M."/>
            <person name="Martin-Jezequel V."/>
            <person name="Lopez P.J."/>
            <person name="Lucas S."/>
            <person name="Mangogna M."/>
            <person name="McGinnis K."/>
            <person name="Medlin L.K."/>
            <person name="Montsant A."/>
            <person name="Oudot-Le Secq M.P."/>
            <person name="Napoli C."/>
            <person name="Obornik M."/>
            <person name="Parker M.S."/>
            <person name="Petit J.L."/>
            <person name="Porcel B.M."/>
            <person name="Poulsen N."/>
            <person name="Robison M."/>
            <person name="Rychlewski L."/>
            <person name="Rynearson T.A."/>
            <person name="Schmutz J."/>
            <person name="Shapiro H."/>
            <person name="Siaut M."/>
            <person name="Stanley M."/>
            <person name="Sussman M.R."/>
            <person name="Taylor A.R."/>
            <person name="Vardi A."/>
            <person name="von Dassow P."/>
            <person name="Vyverman W."/>
            <person name="Willis A."/>
            <person name="Wyrwicz L.S."/>
            <person name="Rokhsar D.S."/>
            <person name="Weissenbach J."/>
            <person name="Armbrust E.V."/>
            <person name="Green B.R."/>
            <person name="Van de Peer Y."/>
            <person name="Grigoriev I.V."/>
        </authorList>
    </citation>
    <scope>NUCLEOTIDE SEQUENCE [LARGE SCALE GENOMIC DNA]</scope>
    <source>
        <strain evidence="3 4">CCMP1335</strain>
    </source>
</reference>
<dbReference type="SMART" id="SM00382">
    <property type="entry name" value="AAA"/>
    <property type="match status" value="1"/>
</dbReference>
<evidence type="ECO:0000313" key="3">
    <source>
        <dbReference type="EMBL" id="ACI64120.1"/>
    </source>
</evidence>
<keyword evidence="4" id="KW-1185">Reference proteome</keyword>
<dbReference type="InterPro" id="IPR027417">
    <property type="entry name" value="P-loop_NTPase"/>
</dbReference>
<dbReference type="STRING" id="35128.B5YLQ4"/>
<dbReference type="eggNOG" id="KOG0737">
    <property type="taxonomic scope" value="Eukaryota"/>
</dbReference>
<dbReference type="Pfam" id="PF17862">
    <property type="entry name" value="AAA_lid_3"/>
    <property type="match status" value="1"/>
</dbReference>
<feature type="non-terminal residue" evidence="3">
    <location>
        <position position="208"/>
    </location>
</feature>
<dbReference type="GO" id="GO:0005524">
    <property type="term" value="F:ATP binding"/>
    <property type="evidence" value="ECO:0007669"/>
    <property type="project" value="InterPro"/>
</dbReference>
<organism evidence="3 4">
    <name type="scientific">Thalassiosira pseudonana</name>
    <name type="common">Marine diatom</name>
    <name type="synonym">Cyclotella nana</name>
    <dbReference type="NCBI Taxonomy" id="35128"/>
    <lineage>
        <taxon>Eukaryota</taxon>
        <taxon>Sar</taxon>
        <taxon>Stramenopiles</taxon>
        <taxon>Ochrophyta</taxon>
        <taxon>Bacillariophyta</taxon>
        <taxon>Coscinodiscophyceae</taxon>
        <taxon>Thalassiosirophycidae</taxon>
        <taxon>Thalassiosirales</taxon>
        <taxon>Thalassiosiraceae</taxon>
        <taxon>Thalassiosira</taxon>
    </lineage>
</organism>
<dbReference type="AlphaFoldDB" id="B5YLQ4"/>
<dbReference type="EMBL" id="CP001159">
    <property type="protein sequence ID" value="ACI64120.1"/>
    <property type="molecule type" value="Genomic_DNA"/>
</dbReference>
<dbReference type="RefSeq" id="XP_002295403.1">
    <property type="nucleotide sequence ID" value="XM_002295367.1"/>
</dbReference>
<dbReference type="Gene3D" id="1.10.8.60">
    <property type="match status" value="1"/>
</dbReference>
<dbReference type="KEGG" id="tps:THAPS_16503"/>